<organism evidence="9 10">
    <name type="scientific">Rhamnella rubrinervis</name>
    <dbReference type="NCBI Taxonomy" id="2594499"/>
    <lineage>
        <taxon>Eukaryota</taxon>
        <taxon>Viridiplantae</taxon>
        <taxon>Streptophyta</taxon>
        <taxon>Embryophyta</taxon>
        <taxon>Tracheophyta</taxon>
        <taxon>Spermatophyta</taxon>
        <taxon>Magnoliopsida</taxon>
        <taxon>eudicotyledons</taxon>
        <taxon>Gunneridae</taxon>
        <taxon>Pentapetalae</taxon>
        <taxon>rosids</taxon>
        <taxon>fabids</taxon>
        <taxon>Rosales</taxon>
        <taxon>Rhamnaceae</taxon>
        <taxon>rhamnoid group</taxon>
        <taxon>Rhamneae</taxon>
        <taxon>Rhamnella</taxon>
    </lineage>
</organism>
<comment type="subcellular location">
    <subcellularLocation>
        <location evidence="1">Golgi apparatus membrane</location>
        <topology evidence="1">Single-pass membrane protein</topology>
    </subcellularLocation>
</comment>
<dbReference type="OrthoDB" id="10256524at2759"/>
<feature type="coiled-coil region" evidence="7">
    <location>
        <begin position="240"/>
        <end position="292"/>
    </location>
</feature>
<evidence type="ECO:0000256" key="5">
    <source>
        <dbReference type="ARBA" id="ARBA00023054"/>
    </source>
</evidence>
<evidence type="ECO:0000313" key="10">
    <source>
        <dbReference type="Proteomes" id="UP000796880"/>
    </source>
</evidence>
<dbReference type="PANTHER" id="PTHR13815">
    <property type="entry name" value="GOLGIN-84"/>
    <property type="match status" value="1"/>
</dbReference>
<dbReference type="GO" id="GO:0000301">
    <property type="term" value="P:retrograde transport, vesicle recycling within Golgi"/>
    <property type="evidence" value="ECO:0007669"/>
    <property type="project" value="TreeGrafter"/>
</dbReference>
<feature type="transmembrane region" description="Helical" evidence="8">
    <location>
        <begin position="308"/>
        <end position="326"/>
    </location>
</feature>
<gene>
    <name evidence="9" type="ORF">FNV43_RR16901</name>
</gene>
<evidence type="ECO:0000256" key="2">
    <source>
        <dbReference type="ARBA" id="ARBA00022692"/>
    </source>
</evidence>
<dbReference type="InterPro" id="IPR019177">
    <property type="entry name" value="Golgin_subfamily_A_member_5"/>
</dbReference>
<keyword evidence="3 8" id="KW-1133">Transmembrane helix</keyword>
<evidence type="ECO:0000256" key="7">
    <source>
        <dbReference type="SAM" id="Coils"/>
    </source>
</evidence>
<evidence type="ECO:0000256" key="6">
    <source>
        <dbReference type="ARBA" id="ARBA00023136"/>
    </source>
</evidence>
<keyword evidence="5 7" id="KW-0175">Coiled coil</keyword>
<keyword evidence="4" id="KW-0333">Golgi apparatus</keyword>
<accession>A0A8K0GZS7</accession>
<dbReference type="Proteomes" id="UP000796880">
    <property type="component" value="Unassembled WGS sequence"/>
</dbReference>
<dbReference type="GO" id="GO:0007030">
    <property type="term" value="P:Golgi organization"/>
    <property type="evidence" value="ECO:0007669"/>
    <property type="project" value="InterPro"/>
</dbReference>
<keyword evidence="6 8" id="KW-0472">Membrane</keyword>
<evidence type="ECO:0000256" key="4">
    <source>
        <dbReference type="ARBA" id="ARBA00023034"/>
    </source>
</evidence>
<proteinExistence type="predicted"/>
<dbReference type="Gene3D" id="1.25.40.710">
    <property type="match status" value="1"/>
</dbReference>
<keyword evidence="10" id="KW-1185">Reference proteome</keyword>
<name>A0A8K0GZS7_9ROSA</name>
<evidence type="ECO:0000313" key="9">
    <source>
        <dbReference type="EMBL" id="KAF3442983.1"/>
    </source>
</evidence>
<dbReference type="AlphaFoldDB" id="A0A8K0GZS7"/>
<keyword evidence="2 8" id="KW-0812">Transmembrane</keyword>
<dbReference type="GO" id="GO:0031985">
    <property type="term" value="C:Golgi cisterna"/>
    <property type="evidence" value="ECO:0007669"/>
    <property type="project" value="TreeGrafter"/>
</dbReference>
<dbReference type="GO" id="GO:0000139">
    <property type="term" value="C:Golgi membrane"/>
    <property type="evidence" value="ECO:0007669"/>
    <property type="project" value="UniProtKB-SubCell"/>
</dbReference>
<dbReference type="PANTHER" id="PTHR13815:SF7">
    <property type="entry name" value="GOLGIN SUBFAMILY A MEMBER 5"/>
    <property type="match status" value="1"/>
</dbReference>
<dbReference type="InterPro" id="IPR046939">
    <property type="entry name" value="TPPII_C_sf"/>
</dbReference>
<evidence type="ECO:0000256" key="3">
    <source>
        <dbReference type="ARBA" id="ARBA00022989"/>
    </source>
</evidence>
<dbReference type="EMBL" id="VOIH02000007">
    <property type="protein sequence ID" value="KAF3442983.1"/>
    <property type="molecule type" value="Genomic_DNA"/>
</dbReference>
<reference evidence="9" key="1">
    <citation type="submission" date="2020-03" db="EMBL/GenBank/DDBJ databases">
        <title>A high-quality chromosome-level genome assembly of a woody plant with both climbing and erect habits, Rhamnella rubrinervis.</title>
        <authorList>
            <person name="Lu Z."/>
            <person name="Yang Y."/>
            <person name="Zhu X."/>
            <person name="Sun Y."/>
        </authorList>
    </citation>
    <scope>NUCLEOTIDE SEQUENCE</scope>
    <source>
        <strain evidence="9">BYM</strain>
        <tissue evidence="9">Leaf</tissue>
    </source>
</reference>
<protein>
    <submittedName>
        <fullName evidence="9">Uncharacterized protein</fullName>
    </submittedName>
</protein>
<comment type="caution">
    <text evidence="9">The sequence shown here is derived from an EMBL/GenBank/DDBJ whole genome shotgun (WGS) entry which is preliminary data.</text>
</comment>
<evidence type="ECO:0000256" key="1">
    <source>
        <dbReference type="ARBA" id="ARBA00004194"/>
    </source>
</evidence>
<sequence>MQFREETCRTCNAGWGLVNQLSEHPKYTPLLAKILEGLVSRSNVEDKFCHDEVIKATNEFVDSIDTYELAKYLVIKSDPEDEEAEFGLGLKTQKLEEVDEEGCVVHKFAPLTVKRWKDISPIEKDKLLDEIQCFIGNYLYGFVRGGNGQETKERCEAEGLDMTIDEIFNSVVPPKSGYVQDVQAYFQQERLNVDTPSWIHGETFNEDCTNVQVRKLMNNIKTLSGSDLQKYMAMMELQEHMELEKRYRELTDLLQTQLETMASEKAAAEFQLEKELNRLQELQRAAKLLDSGAVRATRFLWQYPTARVILLFYLVFVHLFFMYLLHCLQYSSVDNSLYIYRNKRTFFLLEKLQSLWDWPPQPYSGPGSFSHSEATVTHVIVQKQGGISMVQLTNGITKHKMLAESLWPLHYNFLLKLENAGETAVRLK</sequence>
<evidence type="ECO:0000256" key="8">
    <source>
        <dbReference type="SAM" id="Phobius"/>
    </source>
</evidence>